<keyword evidence="1" id="KW-0547">Nucleotide-binding</keyword>
<sequence>MREQAKSKRRTGIEVRAGLWLARHPHFVAGPAAVAASVAELGPVATGSIVGGLTAGMLAWYRAHPDSFDTLVAPRLRAFRRRWCSRYTGHLWRDVALSCDLAPVHRRTGEHRFPRVLRVRSYSPTIDSVLVRMVPGQSVRDWQDRAEAMADALRVERVAIERVRPQILGLVVQRAEPFTEVIDAPEIPADVDAVDVGRLYLGEDEYGHDWCERLAGRHWFVVSATGGGKNSIGWSAARSLVPLIGEGSCRLWMLDPKRVELQAGAGMAHRYAAEPDEMHAVVEEYVEDLRETQRRLSAAGLRKVTTPSREFPLNVLMMDELGMLMAYGDSRLARDYRSWLAEIGSQGRATLHSMMGFVQEPTKDVVPIRDLFTTRVCLRVTAASHVDMALGDGARLRGALADEIPDDPATAGIGYVVRQRSRVPMRVRAAYVDDREITEMVEAVQRGRDLRVVA</sequence>
<dbReference type="OrthoDB" id="3217500at2"/>
<keyword evidence="2" id="KW-0067">ATP-binding</keyword>
<dbReference type="Gene3D" id="3.40.50.300">
    <property type="entry name" value="P-loop containing nucleotide triphosphate hydrolases"/>
    <property type="match status" value="1"/>
</dbReference>
<dbReference type="Pfam" id="PF01580">
    <property type="entry name" value="FtsK_SpoIIIE"/>
    <property type="match status" value="1"/>
</dbReference>
<dbReference type="InterPro" id="IPR002543">
    <property type="entry name" value="FtsK_dom"/>
</dbReference>
<dbReference type="Proteomes" id="UP000298860">
    <property type="component" value="Unassembled WGS sequence"/>
</dbReference>
<evidence type="ECO:0000313" key="5">
    <source>
        <dbReference type="Proteomes" id="UP000298860"/>
    </source>
</evidence>
<dbReference type="PANTHER" id="PTHR22683:SF41">
    <property type="entry name" value="DNA TRANSLOCASE FTSK"/>
    <property type="match status" value="1"/>
</dbReference>
<evidence type="ECO:0000259" key="3">
    <source>
        <dbReference type="Pfam" id="PF01580"/>
    </source>
</evidence>
<reference evidence="5" key="1">
    <citation type="submission" date="2019-04" db="EMBL/GenBank/DDBJ databases">
        <title>Draft genome sequence of Pseudonocardiaceae bacterium SL3-2-4.</title>
        <authorList>
            <person name="Ningsih F."/>
            <person name="Yokota A."/>
            <person name="Sakai Y."/>
            <person name="Nanatani K."/>
            <person name="Yabe S."/>
            <person name="Oetari A."/>
            <person name="Sjamsuridzal W."/>
        </authorList>
    </citation>
    <scope>NUCLEOTIDE SEQUENCE [LARGE SCALE GENOMIC DNA]</scope>
    <source>
        <strain evidence="5">SL3-2-4</strain>
    </source>
</reference>
<proteinExistence type="predicted"/>
<evidence type="ECO:0000256" key="2">
    <source>
        <dbReference type="ARBA" id="ARBA00022840"/>
    </source>
</evidence>
<name>A0A4D4J0U8_9PSEU</name>
<keyword evidence="5" id="KW-1185">Reference proteome</keyword>
<comment type="caution">
    <text evidence="4">The sequence shown here is derived from an EMBL/GenBank/DDBJ whole genome shotgun (WGS) entry which is preliminary data.</text>
</comment>
<gene>
    <name evidence="4" type="ORF">GTS_04030</name>
</gene>
<dbReference type="InterPro" id="IPR050206">
    <property type="entry name" value="FtsK/SpoIIIE/SftA"/>
</dbReference>
<organism evidence="4 5">
    <name type="scientific">Gandjariella thermophila</name>
    <dbReference type="NCBI Taxonomy" id="1931992"/>
    <lineage>
        <taxon>Bacteria</taxon>
        <taxon>Bacillati</taxon>
        <taxon>Actinomycetota</taxon>
        <taxon>Actinomycetes</taxon>
        <taxon>Pseudonocardiales</taxon>
        <taxon>Pseudonocardiaceae</taxon>
        <taxon>Gandjariella</taxon>
    </lineage>
</organism>
<evidence type="ECO:0000313" key="4">
    <source>
        <dbReference type="EMBL" id="GDY28770.1"/>
    </source>
</evidence>
<accession>A0A4D4J0U8</accession>
<dbReference type="AlphaFoldDB" id="A0A4D4J0U8"/>
<dbReference type="RefSeq" id="WP_137811998.1">
    <property type="nucleotide sequence ID" value="NZ_BJFL01000002.1"/>
</dbReference>
<feature type="domain" description="FtsK" evidence="3">
    <location>
        <begin position="218"/>
        <end position="385"/>
    </location>
</feature>
<dbReference type="GO" id="GO:0003677">
    <property type="term" value="F:DNA binding"/>
    <property type="evidence" value="ECO:0007669"/>
    <property type="project" value="InterPro"/>
</dbReference>
<dbReference type="InterPro" id="IPR027417">
    <property type="entry name" value="P-loop_NTPase"/>
</dbReference>
<protein>
    <recommendedName>
        <fullName evidence="3">FtsK domain-containing protein</fullName>
    </recommendedName>
</protein>
<dbReference type="PANTHER" id="PTHR22683">
    <property type="entry name" value="SPORULATION PROTEIN RELATED"/>
    <property type="match status" value="1"/>
</dbReference>
<dbReference type="SUPFAM" id="SSF52540">
    <property type="entry name" value="P-loop containing nucleoside triphosphate hydrolases"/>
    <property type="match status" value="1"/>
</dbReference>
<dbReference type="EMBL" id="BJFL01000002">
    <property type="protein sequence ID" value="GDY28770.1"/>
    <property type="molecule type" value="Genomic_DNA"/>
</dbReference>
<evidence type="ECO:0000256" key="1">
    <source>
        <dbReference type="ARBA" id="ARBA00022741"/>
    </source>
</evidence>
<dbReference type="GO" id="GO:0005524">
    <property type="term" value="F:ATP binding"/>
    <property type="evidence" value="ECO:0007669"/>
    <property type="project" value="UniProtKB-KW"/>
</dbReference>